<sequence>MPTHVTAIIRNRGQLTIPDPLRQNVSWLEPNSVVSITTLPLGGIVIKPYVHDMDKKATNWTKVWNDIKIARSFRGKKGNLSAFTVNDREEH</sequence>
<dbReference type="AlphaFoldDB" id="A0A0G0PWY5"/>
<dbReference type="EMBL" id="LBXN01000036">
    <property type="protein sequence ID" value="KKR32649.1"/>
    <property type="molecule type" value="Genomic_DNA"/>
</dbReference>
<accession>A0A0G0PWY5</accession>
<reference evidence="1 2" key="1">
    <citation type="journal article" date="2015" name="Nature">
        <title>rRNA introns, odd ribosomes, and small enigmatic genomes across a large radiation of phyla.</title>
        <authorList>
            <person name="Brown C.T."/>
            <person name="Hug L.A."/>
            <person name="Thomas B.C."/>
            <person name="Sharon I."/>
            <person name="Castelle C.J."/>
            <person name="Singh A."/>
            <person name="Wilkins M.J."/>
            <person name="Williams K.H."/>
            <person name="Banfield J.F."/>
        </authorList>
    </citation>
    <scope>NUCLEOTIDE SEQUENCE [LARGE SCALE GENOMIC DNA]</scope>
</reference>
<comment type="caution">
    <text evidence="1">The sequence shown here is derived from an EMBL/GenBank/DDBJ whole genome shotgun (WGS) entry which is preliminary data.</text>
</comment>
<gene>
    <name evidence="1" type="ORF">UT63_C0036G0008</name>
</gene>
<evidence type="ECO:0000313" key="1">
    <source>
        <dbReference type="EMBL" id="KKR32649.1"/>
    </source>
</evidence>
<name>A0A0G0PWY5_9BACT</name>
<protein>
    <submittedName>
        <fullName evidence="1">Uncharacterized protein</fullName>
    </submittedName>
</protein>
<proteinExistence type="predicted"/>
<organism evidence="1 2">
    <name type="scientific">Candidatus Gottesmanbacteria bacterium GW2011_GWC2_39_8</name>
    <dbReference type="NCBI Taxonomy" id="1618450"/>
    <lineage>
        <taxon>Bacteria</taxon>
        <taxon>Candidatus Gottesmaniibacteriota</taxon>
    </lineage>
</organism>
<dbReference type="Proteomes" id="UP000034539">
    <property type="component" value="Unassembled WGS sequence"/>
</dbReference>
<evidence type="ECO:0000313" key="2">
    <source>
        <dbReference type="Proteomes" id="UP000034539"/>
    </source>
</evidence>